<evidence type="ECO:0000256" key="13">
    <source>
        <dbReference type="ARBA" id="ARBA00023316"/>
    </source>
</evidence>
<protein>
    <recommendedName>
        <fullName evidence="17">Probable peptidoglycan glycosyltransferase FtsW</fullName>
        <ecNumber evidence="19">2.4.99.28</ecNumber>
    </recommendedName>
    <alternativeName>
        <fullName evidence="18">Cell division protein FtsW</fullName>
    </alternativeName>
    <alternativeName>
        <fullName evidence="15">Cell wall polymerase</fullName>
    </alternativeName>
    <alternativeName>
        <fullName evidence="14">Peptidoglycan polymerase</fullName>
    </alternativeName>
</protein>
<keyword evidence="11 22" id="KW-0472">Membrane</keyword>
<comment type="catalytic activity">
    <reaction evidence="20">
        <text>[GlcNAc-(1-&gt;4)-Mur2Ac(oyl-L-Ala-gamma-D-Glu-L-Lys-D-Ala-D-Ala)](n)-di-trans,octa-cis-undecaprenyl diphosphate + beta-D-GlcNAc-(1-&gt;4)-Mur2Ac(oyl-L-Ala-gamma-D-Glu-L-Lys-D-Ala-D-Ala)-di-trans,octa-cis-undecaprenyl diphosphate = [GlcNAc-(1-&gt;4)-Mur2Ac(oyl-L-Ala-gamma-D-Glu-L-Lys-D-Ala-D-Ala)](n+1)-di-trans,octa-cis-undecaprenyl diphosphate + di-trans,octa-cis-undecaprenyl diphosphate + H(+)</text>
        <dbReference type="Rhea" id="RHEA:23708"/>
        <dbReference type="Rhea" id="RHEA-COMP:9602"/>
        <dbReference type="Rhea" id="RHEA-COMP:9603"/>
        <dbReference type="ChEBI" id="CHEBI:15378"/>
        <dbReference type="ChEBI" id="CHEBI:58405"/>
        <dbReference type="ChEBI" id="CHEBI:60033"/>
        <dbReference type="ChEBI" id="CHEBI:78435"/>
        <dbReference type="EC" id="2.4.99.28"/>
    </reaction>
</comment>
<feature type="transmembrane region" description="Helical" evidence="22">
    <location>
        <begin position="52"/>
        <end position="72"/>
    </location>
</feature>
<evidence type="ECO:0000256" key="5">
    <source>
        <dbReference type="ARBA" id="ARBA00022676"/>
    </source>
</evidence>
<dbReference type="PANTHER" id="PTHR30474">
    <property type="entry name" value="CELL CYCLE PROTEIN"/>
    <property type="match status" value="1"/>
</dbReference>
<evidence type="ECO:0000256" key="4">
    <source>
        <dbReference type="ARBA" id="ARBA00022618"/>
    </source>
</evidence>
<dbReference type="InterPro" id="IPR001182">
    <property type="entry name" value="FtsW/RodA"/>
</dbReference>
<dbReference type="RefSeq" id="WP_380028912.1">
    <property type="nucleotide sequence ID" value="NZ_JBHSHC010000149.1"/>
</dbReference>
<dbReference type="Pfam" id="PF01098">
    <property type="entry name" value="FTSW_RODA_SPOVE"/>
    <property type="match status" value="1"/>
</dbReference>
<evidence type="ECO:0000313" key="24">
    <source>
        <dbReference type="Proteomes" id="UP001596002"/>
    </source>
</evidence>
<feature type="transmembrane region" description="Helical" evidence="22">
    <location>
        <begin position="108"/>
        <end position="129"/>
    </location>
</feature>
<evidence type="ECO:0000256" key="11">
    <source>
        <dbReference type="ARBA" id="ARBA00023136"/>
    </source>
</evidence>
<keyword evidence="10 22" id="KW-1133">Transmembrane helix</keyword>
<evidence type="ECO:0000256" key="20">
    <source>
        <dbReference type="ARBA" id="ARBA00049902"/>
    </source>
</evidence>
<evidence type="ECO:0000256" key="14">
    <source>
        <dbReference type="ARBA" id="ARBA00032370"/>
    </source>
</evidence>
<keyword evidence="9" id="KW-0573">Peptidoglycan synthesis</keyword>
<evidence type="ECO:0000256" key="1">
    <source>
        <dbReference type="ARBA" id="ARBA00004651"/>
    </source>
</evidence>
<evidence type="ECO:0000256" key="7">
    <source>
        <dbReference type="ARBA" id="ARBA00022692"/>
    </source>
</evidence>
<evidence type="ECO:0000256" key="8">
    <source>
        <dbReference type="ARBA" id="ARBA00022960"/>
    </source>
</evidence>
<dbReference type="EC" id="2.4.99.28" evidence="19"/>
<evidence type="ECO:0000313" key="23">
    <source>
        <dbReference type="EMBL" id="MFC4769879.1"/>
    </source>
</evidence>
<comment type="subcellular location">
    <subcellularLocation>
        <location evidence="1">Cell membrane</location>
        <topology evidence="1">Multi-pass membrane protein</topology>
    </subcellularLocation>
</comment>
<keyword evidence="12" id="KW-0131">Cell cycle</keyword>
<comment type="caution">
    <text evidence="23">The sequence shown here is derived from an EMBL/GenBank/DDBJ whole genome shotgun (WGS) entry which is preliminary data.</text>
</comment>
<dbReference type="Proteomes" id="UP001596002">
    <property type="component" value="Unassembled WGS sequence"/>
</dbReference>
<keyword evidence="24" id="KW-1185">Reference proteome</keyword>
<keyword evidence="4" id="KW-0132">Cell division</keyword>
<evidence type="ECO:0000256" key="9">
    <source>
        <dbReference type="ARBA" id="ARBA00022984"/>
    </source>
</evidence>
<evidence type="ECO:0000256" key="21">
    <source>
        <dbReference type="ARBA" id="ARBA00049966"/>
    </source>
</evidence>
<dbReference type="InterPro" id="IPR013437">
    <property type="entry name" value="FtsW"/>
</dbReference>
<dbReference type="InterPro" id="IPR018365">
    <property type="entry name" value="Cell_cycle_FtsW-rel_CS"/>
</dbReference>
<feature type="transmembrane region" description="Helical" evidence="22">
    <location>
        <begin position="164"/>
        <end position="183"/>
    </location>
</feature>
<keyword evidence="5" id="KW-0328">Glycosyltransferase</keyword>
<evidence type="ECO:0000256" key="3">
    <source>
        <dbReference type="ARBA" id="ARBA00022475"/>
    </source>
</evidence>
<gene>
    <name evidence="23" type="primary">ftsW</name>
    <name evidence="23" type="ORF">ACFO8Q_21470</name>
</gene>
<feature type="transmembrane region" description="Helical" evidence="22">
    <location>
        <begin position="304"/>
        <end position="331"/>
    </location>
</feature>
<dbReference type="PANTHER" id="PTHR30474:SF2">
    <property type="entry name" value="PEPTIDOGLYCAN GLYCOSYLTRANSFERASE FTSW-RELATED"/>
    <property type="match status" value="1"/>
</dbReference>
<evidence type="ECO:0000256" key="19">
    <source>
        <dbReference type="ARBA" id="ARBA00044770"/>
    </source>
</evidence>
<dbReference type="PROSITE" id="PS00428">
    <property type="entry name" value="FTSW_RODA_SPOVE"/>
    <property type="match status" value="1"/>
</dbReference>
<sequence>MRLDRHRPDFIILIVTLILVSIGLINVYSASIIWSYQNLGNSPSFFFKRQCIWSGLGLVVMFASMNIPFWFWKRLAKPLLLGSFAMLPLVFFFTPVNGARRWIDLGPLSIQPSELAIFAVIVYLSYLLTKKQDILDDFKKGVLPSVVIASICGSLVLIEPDMGTAVLLVVSAYGVMFSSGIPFRHLTKLLIGAVILSIVFIVLESYRMERMLAFLNPWKYQDDQSYQLINSLYAISSGGWTGRGLGQSIEKFLYLPEPHTDFIFAILTEEWGIIGAVTVIALFAILVWRGTIIAARIPDRFGSLLACGITTMIGFSVIVNIGMVTGIMPVIGIPLPFISYGGSSLLIKLISMGVLLNVSRYTVENPSRPLTIQTRHMTTNI</sequence>
<comment type="pathway">
    <text evidence="2">Cell wall biogenesis; peptidoglycan biosynthesis.</text>
</comment>
<evidence type="ECO:0000256" key="22">
    <source>
        <dbReference type="SAM" id="Phobius"/>
    </source>
</evidence>
<accession>A0ABV9Q6N9</accession>
<dbReference type="EMBL" id="JBHSHC010000149">
    <property type="protein sequence ID" value="MFC4769879.1"/>
    <property type="molecule type" value="Genomic_DNA"/>
</dbReference>
<evidence type="ECO:0000256" key="12">
    <source>
        <dbReference type="ARBA" id="ARBA00023306"/>
    </source>
</evidence>
<name>A0ABV9Q6N9_9BACL</name>
<proteinExistence type="inferred from homology"/>
<feature type="transmembrane region" description="Helical" evidence="22">
    <location>
        <begin position="337"/>
        <end position="358"/>
    </location>
</feature>
<evidence type="ECO:0000256" key="6">
    <source>
        <dbReference type="ARBA" id="ARBA00022679"/>
    </source>
</evidence>
<feature type="transmembrane region" description="Helical" evidence="22">
    <location>
        <begin position="79"/>
        <end position="96"/>
    </location>
</feature>
<keyword evidence="7 22" id="KW-0812">Transmembrane</keyword>
<comment type="similarity">
    <text evidence="16">Belongs to the SEDS family. FtsW subfamily.</text>
</comment>
<evidence type="ECO:0000256" key="16">
    <source>
        <dbReference type="ARBA" id="ARBA00038053"/>
    </source>
</evidence>
<keyword evidence="8" id="KW-0133">Cell shape</keyword>
<feature type="transmembrane region" description="Helical" evidence="22">
    <location>
        <begin position="141"/>
        <end position="158"/>
    </location>
</feature>
<keyword evidence="3" id="KW-1003">Cell membrane</keyword>
<feature type="transmembrane region" description="Helical" evidence="22">
    <location>
        <begin position="190"/>
        <end position="208"/>
    </location>
</feature>
<evidence type="ECO:0000256" key="2">
    <source>
        <dbReference type="ARBA" id="ARBA00004752"/>
    </source>
</evidence>
<keyword evidence="6" id="KW-0808">Transferase</keyword>
<keyword evidence="13" id="KW-0961">Cell wall biogenesis/degradation</keyword>
<comment type="function">
    <text evidence="21">Peptidoglycan polymerase that is essential for cell division.</text>
</comment>
<evidence type="ECO:0000256" key="15">
    <source>
        <dbReference type="ARBA" id="ARBA00033270"/>
    </source>
</evidence>
<evidence type="ECO:0000256" key="17">
    <source>
        <dbReference type="ARBA" id="ARBA00041185"/>
    </source>
</evidence>
<evidence type="ECO:0000256" key="18">
    <source>
        <dbReference type="ARBA" id="ARBA00041418"/>
    </source>
</evidence>
<organism evidence="23 24">
    <name type="scientific">Effusibacillus consociatus</name>
    <dbReference type="NCBI Taxonomy" id="1117041"/>
    <lineage>
        <taxon>Bacteria</taxon>
        <taxon>Bacillati</taxon>
        <taxon>Bacillota</taxon>
        <taxon>Bacilli</taxon>
        <taxon>Bacillales</taxon>
        <taxon>Alicyclobacillaceae</taxon>
        <taxon>Effusibacillus</taxon>
    </lineage>
</organism>
<evidence type="ECO:0000256" key="10">
    <source>
        <dbReference type="ARBA" id="ARBA00022989"/>
    </source>
</evidence>
<dbReference type="NCBIfam" id="TIGR02614">
    <property type="entry name" value="ftsW"/>
    <property type="match status" value="1"/>
</dbReference>
<feature type="transmembrane region" description="Helical" evidence="22">
    <location>
        <begin position="271"/>
        <end position="292"/>
    </location>
</feature>
<feature type="transmembrane region" description="Helical" evidence="22">
    <location>
        <begin position="12"/>
        <end position="36"/>
    </location>
</feature>
<reference evidence="24" key="1">
    <citation type="journal article" date="2019" name="Int. J. Syst. Evol. Microbiol.">
        <title>The Global Catalogue of Microorganisms (GCM) 10K type strain sequencing project: providing services to taxonomists for standard genome sequencing and annotation.</title>
        <authorList>
            <consortium name="The Broad Institute Genomics Platform"/>
            <consortium name="The Broad Institute Genome Sequencing Center for Infectious Disease"/>
            <person name="Wu L."/>
            <person name="Ma J."/>
        </authorList>
    </citation>
    <scope>NUCLEOTIDE SEQUENCE [LARGE SCALE GENOMIC DNA]</scope>
    <source>
        <strain evidence="24">WYCCWR 12678</strain>
    </source>
</reference>